<evidence type="ECO:0000259" key="2">
    <source>
        <dbReference type="Pfam" id="PF12708"/>
    </source>
</evidence>
<proteinExistence type="predicted"/>
<reference evidence="3" key="1">
    <citation type="submission" date="2023-06" db="EMBL/GenBank/DDBJ databases">
        <title>Genome-scale phylogeny and comparative genomics of the fungal order Sordariales.</title>
        <authorList>
            <consortium name="Lawrence Berkeley National Laboratory"/>
            <person name="Hensen N."/>
            <person name="Bonometti L."/>
            <person name="Westerberg I."/>
            <person name="Brannstrom I.O."/>
            <person name="Guillou S."/>
            <person name="Cros-Aarteil S."/>
            <person name="Calhoun S."/>
            <person name="Haridas S."/>
            <person name="Kuo A."/>
            <person name="Mondo S."/>
            <person name="Pangilinan J."/>
            <person name="Riley R."/>
            <person name="LaButti K."/>
            <person name="Andreopoulos B."/>
            <person name="Lipzen A."/>
            <person name="Chen C."/>
            <person name="Yanf M."/>
            <person name="Daum C."/>
            <person name="Ng V."/>
            <person name="Clum A."/>
            <person name="Steindorff A."/>
            <person name="Ohm R."/>
            <person name="Martin F."/>
            <person name="Silar P."/>
            <person name="Natvig D."/>
            <person name="Lalanne C."/>
            <person name="Gautier V."/>
            <person name="Ament-velasquez S.L."/>
            <person name="Kruys A."/>
            <person name="Hutchinson M.I."/>
            <person name="Powell A.J."/>
            <person name="Barry K."/>
            <person name="Miller A.N."/>
            <person name="Grigoriev I.V."/>
            <person name="Debuchy R."/>
            <person name="Gladieux P."/>
            <person name="Thoren M.H."/>
            <person name="Johannesson H."/>
        </authorList>
    </citation>
    <scope>NUCLEOTIDE SEQUENCE</scope>
    <source>
        <strain evidence="3">SMH3187-1</strain>
    </source>
</reference>
<keyword evidence="4" id="KW-1185">Reference proteome</keyword>
<dbReference type="FunFam" id="2.160.20.10:FF:000049">
    <property type="entry name" value="Putative exo-beta-1,3-glucanase"/>
    <property type="match status" value="1"/>
</dbReference>
<evidence type="ECO:0000313" key="3">
    <source>
        <dbReference type="EMBL" id="KAK0748997.1"/>
    </source>
</evidence>
<evidence type="ECO:0000256" key="1">
    <source>
        <dbReference type="SAM" id="SignalP"/>
    </source>
</evidence>
<dbReference type="InterPro" id="IPR012334">
    <property type="entry name" value="Pectin_lyas_fold"/>
</dbReference>
<protein>
    <submittedName>
        <fullName evidence="3">Glycoside hydrolase family 55 protein</fullName>
    </submittedName>
</protein>
<feature type="chain" id="PRO_5041415776" evidence="1">
    <location>
        <begin position="20"/>
        <end position="766"/>
    </location>
</feature>
<dbReference type="EMBL" id="JAUKUD010000003">
    <property type="protein sequence ID" value="KAK0748997.1"/>
    <property type="molecule type" value="Genomic_DNA"/>
</dbReference>
<accession>A0AA40K873</accession>
<organism evidence="3 4">
    <name type="scientific">Schizothecium vesticola</name>
    <dbReference type="NCBI Taxonomy" id="314040"/>
    <lineage>
        <taxon>Eukaryota</taxon>
        <taxon>Fungi</taxon>
        <taxon>Dikarya</taxon>
        <taxon>Ascomycota</taxon>
        <taxon>Pezizomycotina</taxon>
        <taxon>Sordariomycetes</taxon>
        <taxon>Sordariomycetidae</taxon>
        <taxon>Sordariales</taxon>
        <taxon>Schizotheciaceae</taxon>
        <taxon>Schizothecium</taxon>
    </lineage>
</organism>
<keyword evidence="1" id="KW-0732">Signal</keyword>
<dbReference type="InterPro" id="IPR011050">
    <property type="entry name" value="Pectin_lyase_fold/virulence"/>
</dbReference>
<feature type="signal peptide" evidence="1">
    <location>
        <begin position="1"/>
        <end position="19"/>
    </location>
</feature>
<evidence type="ECO:0000313" key="4">
    <source>
        <dbReference type="Proteomes" id="UP001172155"/>
    </source>
</evidence>
<dbReference type="Pfam" id="PF12708">
    <property type="entry name" value="Pect-lyase_RHGA_epim"/>
    <property type="match status" value="2"/>
</dbReference>
<dbReference type="Proteomes" id="UP001172155">
    <property type="component" value="Unassembled WGS sequence"/>
</dbReference>
<dbReference type="InterPro" id="IPR039279">
    <property type="entry name" value="QRT3-like"/>
</dbReference>
<feature type="domain" description="Rhamnogalacturonase A/B/Epimerase-like pectate lyase" evidence="2">
    <location>
        <begin position="45"/>
        <end position="265"/>
    </location>
</feature>
<dbReference type="GO" id="GO:0004650">
    <property type="term" value="F:polygalacturonase activity"/>
    <property type="evidence" value="ECO:0007669"/>
    <property type="project" value="InterPro"/>
</dbReference>
<dbReference type="AlphaFoldDB" id="A0AA40K873"/>
<dbReference type="SUPFAM" id="SSF51126">
    <property type="entry name" value="Pectin lyase-like"/>
    <property type="match status" value="2"/>
</dbReference>
<dbReference type="CDD" id="cd23668">
    <property type="entry name" value="GH55_beta13glucanase-like"/>
    <property type="match status" value="1"/>
</dbReference>
<comment type="caution">
    <text evidence="3">The sequence shown here is derived from an EMBL/GenBank/DDBJ whole genome shotgun (WGS) entry which is preliminary data.</text>
</comment>
<dbReference type="PANTHER" id="PTHR33928:SF2">
    <property type="entry name" value="PECTATE LYASE SUPERFAMILY PROTEIN DOMAIN-CONTAINING PROTEIN-RELATED"/>
    <property type="match status" value="1"/>
</dbReference>
<dbReference type="Gene3D" id="2.160.20.10">
    <property type="entry name" value="Single-stranded right-handed beta-helix, Pectin lyase-like"/>
    <property type="match status" value="2"/>
</dbReference>
<dbReference type="PROSITE" id="PS51257">
    <property type="entry name" value="PROKAR_LIPOPROTEIN"/>
    <property type="match status" value="1"/>
</dbReference>
<keyword evidence="3" id="KW-0378">Hydrolase</keyword>
<sequence>MRRSRFLFALSGIQACAAASKFWYENIKHNGISASIPNGNNWTVFRNVKDYGAKGDGTTDDTAAIQRAITTGNSASTRETGRFGSTGQPAVVYFPVGTYLVKATIRSAVGTLLMGDPLDKPTIKASADFAGAQLLFGRDKQFTGLVGFYHGVKGLVLDSTAVARTKAITLLEWSVSQNNILSDVVFRMPVGADGHTGIATTGLNSGLIMNELVFEGGGTGISLAATQYHLKNLVFNNVKTGVKFMNLLQATAQGLRFSSCSVGIDATVATMGMLNLIDSTATNTSALVTAGALSAGAVSGSLMLENIRVDGSTVRVSGTAVLTGSVEPGVSWIRGNVYKAGSTSPQLLTGQRVPTSRPDRLVNGTGFYYTIAQPTYSEYDVTQVINVKDVAQHPVAGDGVTDDTASLQAIVNAAAEKSNLVYFPHGIYLLSDTLFIPTGSRLVGEAWTQLSATGTRFANASRPHPMIQIGRPGDVGLAQLSDFVFTVADILPGAVLVEVNMAGPKPGDVALFNCHYRVGGARGSKTQTACANPQTCLAARLSLHLTQHSSAYIENSWSWTADHDLDGGSGTVYPGTAGGFLIEAQNGTWILGSGIEHHVLYQVNIRNAKNVFIGLQEGESAYWQGTGNKLLAPEPWSKSLLASDPDFGWCAVDSAMCRMGLYQIVTSSTNLNLYSSGFWNFVGGPTRAMCTADCQENAALYEGNSRMHVYGFSTINSKNLILERSVSASGGKGDVSVAAPRTANAGAVFDGLFKTGVVAAYLKMSG</sequence>
<gene>
    <name evidence="3" type="ORF">B0T18DRAFT_323108</name>
</gene>
<dbReference type="PANTHER" id="PTHR33928">
    <property type="entry name" value="POLYGALACTURONASE QRT3"/>
    <property type="match status" value="1"/>
</dbReference>
<name>A0AA40K873_9PEZI</name>
<feature type="domain" description="Rhamnogalacturonase A/B/Epimerase-like pectate lyase" evidence="2">
    <location>
        <begin position="385"/>
        <end position="451"/>
    </location>
</feature>
<dbReference type="InterPro" id="IPR024535">
    <property type="entry name" value="RHGA/B-epi-like_pectate_lyase"/>
</dbReference>